<organism evidence="1">
    <name type="scientific">marine metagenome</name>
    <dbReference type="NCBI Taxonomy" id="408172"/>
    <lineage>
        <taxon>unclassified sequences</taxon>
        <taxon>metagenomes</taxon>
        <taxon>ecological metagenomes</taxon>
    </lineage>
</organism>
<reference evidence="1" key="1">
    <citation type="submission" date="2018-05" db="EMBL/GenBank/DDBJ databases">
        <authorList>
            <person name="Lanie J.A."/>
            <person name="Ng W.-L."/>
            <person name="Kazmierczak K.M."/>
            <person name="Andrzejewski T.M."/>
            <person name="Davidsen T.M."/>
            <person name="Wayne K.J."/>
            <person name="Tettelin H."/>
            <person name="Glass J.I."/>
            <person name="Rusch D."/>
            <person name="Podicherti R."/>
            <person name="Tsui H.-C.T."/>
            <person name="Winkler M.E."/>
        </authorList>
    </citation>
    <scope>NUCLEOTIDE SEQUENCE</scope>
</reference>
<sequence length="216" mass="23556">MKNPIPLIPLFFMASLPALAHHSDAGVDMDAIVAFEGTVTEFRWRNPHVYAMINNTDGPDESVEWAIQMGGVNVLSRRGWRANSLAEGDQVTVRAHPMQDGRPYGIMESIDKEGGLTLEVAVETPEIAASTTSLQGIWKADRSATMSFPGGFDGFFLAQLKLTQKGESAKAQYNPLSDENPESTCIGRPTPAALVSTSLYLMSIEINEEEQTIVLQ</sequence>
<protein>
    <submittedName>
        <fullName evidence="1">Uncharacterized protein</fullName>
    </submittedName>
</protein>
<name>A0A383CRJ9_9ZZZZ</name>
<feature type="non-terminal residue" evidence="1">
    <location>
        <position position="216"/>
    </location>
</feature>
<dbReference type="Pfam" id="PF19649">
    <property type="entry name" value="DUF6152"/>
    <property type="match status" value="1"/>
</dbReference>
<gene>
    <name evidence="1" type="ORF">METZ01_LOCUS487543</name>
</gene>
<accession>A0A383CRJ9</accession>
<dbReference type="EMBL" id="UINC01210985">
    <property type="protein sequence ID" value="SVE34689.1"/>
    <property type="molecule type" value="Genomic_DNA"/>
</dbReference>
<dbReference type="InterPro" id="IPR046150">
    <property type="entry name" value="DUF6152"/>
</dbReference>
<evidence type="ECO:0000313" key="1">
    <source>
        <dbReference type="EMBL" id="SVE34689.1"/>
    </source>
</evidence>
<proteinExistence type="predicted"/>
<dbReference type="AlphaFoldDB" id="A0A383CRJ9"/>